<keyword evidence="9" id="KW-1185">Reference proteome</keyword>
<keyword evidence="3" id="KW-1015">Disulfide bond</keyword>
<dbReference type="GO" id="GO:0004867">
    <property type="term" value="F:serine-type endopeptidase inhibitor activity"/>
    <property type="evidence" value="ECO:0007669"/>
    <property type="project" value="UniProtKB-KW"/>
</dbReference>
<comment type="caution">
    <text evidence="8">The sequence shown here is derived from an EMBL/GenBank/DDBJ whole genome shotgun (WGS) entry which is preliminary data.</text>
</comment>
<feature type="transmembrane region" description="Helical" evidence="5">
    <location>
        <begin position="352"/>
        <end position="371"/>
    </location>
</feature>
<evidence type="ECO:0000256" key="1">
    <source>
        <dbReference type="ARBA" id="ARBA00022690"/>
    </source>
</evidence>
<dbReference type="PANTHER" id="PTHR10083">
    <property type="entry name" value="KUNITZ-TYPE PROTEASE INHIBITOR-RELATED"/>
    <property type="match status" value="1"/>
</dbReference>
<keyword evidence="5" id="KW-0472">Membrane</keyword>
<evidence type="ECO:0000256" key="4">
    <source>
        <dbReference type="SAM" id="MobiDB-lite"/>
    </source>
</evidence>
<sequence length="415" mass="45924">MKKNTVSILLGSFLLFNSLVLSRTQEVDEETEDGEESSIRNSTTETTTEESVTNANVTSSNATRTNFTRPKICMEPEYRGRGKGHFQRYLFNETLEKCQKFIYGQSDYGNGNNFETLEECEGVCLGKPYNQTDTKESEIKNVGNNEEKDQHYEIKLMLRAPGYDTEFLNSMGNENPFFVMELQKMDMDPNGTQTIIQNLTLFNLDDYATAFSGNTDWNNIRFTLIEGLEGNFSLKFTSRRGTNMLADLQLDDIEFQWIPKLKNMTEEEVGTVDPPGMNSTISPISNSTEPTETTETPPDNTTTPIPSTTTTTPIPPSNTTENSTKIDENESGNVTTAGLGSGGSDDSGGSSATVVVMAVFVVILIVALMGLGTKHYQLLQSVHGAYNVNVMPTQSYDNPSYGGQHMSADRYGGRH</sequence>
<feature type="chain" id="PRO_5021991974" description="BPTI/Kunitz inhibitor domain-containing protein" evidence="6">
    <location>
        <begin position="25"/>
        <end position="415"/>
    </location>
</feature>
<feature type="region of interest" description="Disordered" evidence="4">
    <location>
        <begin position="267"/>
        <end position="350"/>
    </location>
</feature>
<dbReference type="CDD" id="cd00109">
    <property type="entry name" value="Kunitz-type"/>
    <property type="match status" value="1"/>
</dbReference>
<feature type="region of interest" description="Disordered" evidence="4">
    <location>
        <begin position="26"/>
        <end position="61"/>
    </location>
</feature>
<feature type="compositionally biased region" description="Acidic residues" evidence="4">
    <location>
        <begin position="27"/>
        <end position="36"/>
    </location>
</feature>
<proteinExistence type="predicted"/>
<organism evidence="8 9">
    <name type="scientific">Tigriopus californicus</name>
    <name type="common">Marine copepod</name>
    <dbReference type="NCBI Taxonomy" id="6832"/>
    <lineage>
        <taxon>Eukaryota</taxon>
        <taxon>Metazoa</taxon>
        <taxon>Ecdysozoa</taxon>
        <taxon>Arthropoda</taxon>
        <taxon>Crustacea</taxon>
        <taxon>Multicrustacea</taxon>
        <taxon>Hexanauplia</taxon>
        <taxon>Copepoda</taxon>
        <taxon>Harpacticoida</taxon>
        <taxon>Harpacticidae</taxon>
        <taxon>Tigriopus</taxon>
    </lineage>
</organism>
<dbReference type="Proteomes" id="UP000318571">
    <property type="component" value="Chromosome 5"/>
</dbReference>
<dbReference type="Pfam" id="PF00014">
    <property type="entry name" value="Kunitz_BPTI"/>
    <property type="match status" value="1"/>
</dbReference>
<evidence type="ECO:0000313" key="8">
    <source>
        <dbReference type="EMBL" id="TRY76238.1"/>
    </source>
</evidence>
<dbReference type="PROSITE" id="PS50279">
    <property type="entry name" value="BPTI_KUNITZ_2"/>
    <property type="match status" value="1"/>
</dbReference>
<dbReference type="EMBL" id="VCGU01000004">
    <property type="protein sequence ID" value="TRY76238.1"/>
    <property type="molecule type" value="Genomic_DNA"/>
</dbReference>
<dbReference type="InterPro" id="IPR002223">
    <property type="entry name" value="Kunitz_BPTI"/>
</dbReference>
<dbReference type="InterPro" id="IPR036880">
    <property type="entry name" value="Kunitz_BPTI_sf"/>
</dbReference>
<accession>A0A553PEY2</accession>
<evidence type="ECO:0000313" key="9">
    <source>
        <dbReference type="Proteomes" id="UP000318571"/>
    </source>
</evidence>
<keyword evidence="6" id="KW-0732">Signal</keyword>
<feature type="compositionally biased region" description="Low complexity" evidence="4">
    <location>
        <begin position="39"/>
        <end position="58"/>
    </location>
</feature>
<evidence type="ECO:0000259" key="7">
    <source>
        <dbReference type="PROSITE" id="PS50279"/>
    </source>
</evidence>
<dbReference type="SMART" id="SM00131">
    <property type="entry name" value="KU"/>
    <property type="match status" value="1"/>
</dbReference>
<feature type="signal peptide" evidence="6">
    <location>
        <begin position="1"/>
        <end position="24"/>
    </location>
</feature>
<evidence type="ECO:0000256" key="5">
    <source>
        <dbReference type="SAM" id="Phobius"/>
    </source>
</evidence>
<dbReference type="GO" id="GO:0005615">
    <property type="term" value="C:extracellular space"/>
    <property type="evidence" value="ECO:0007669"/>
    <property type="project" value="TreeGrafter"/>
</dbReference>
<protein>
    <recommendedName>
        <fullName evidence="7">BPTI/Kunitz inhibitor domain-containing protein</fullName>
    </recommendedName>
</protein>
<dbReference type="AlphaFoldDB" id="A0A553PEY2"/>
<dbReference type="InterPro" id="IPR050098">
    <property type="entry name" value="TFPI/VKTCI-like"/>
</dbReference>
<dbReference type="Gene3D" id="4.10.410.10">
    <property type="entry name" value="Pancreatic trypsin inhibitor Kunitz domain"/>
    <property type="match status" value="1"/>
</dbReference>
<name>A0A553PEY2_TIGCA</name>
<reference evidence="8 9" key="1">
    <citation type="journal article" date="2018" name="Nat. Ecol. Evol.">
        <title>Genomic signatures of mitonuclear coevolution across populations of Tigriopus californicus.</title>
        <authorList>
            <person name="Barreto F.S."/>
            <person name="Watson E.T."/>
            <person name="Lima T.G."/>
            <person name="Willett C.S."/>
            <person name="Edmands S."/>
            <person name="Li W."/>
            <person name="Burton R.S."/>
        </authorList>
    </citation>
    <scope>NUCLEOTIDE SEQUENCE [LARGE SCALE GENOMIC DNA]</scope>
    <source>
        <strain evidence="8 9">San Diego</strain>
    </source>
</reference>
<keyword evidence="2" id="KW-0722">Serine protease inhibitor</keyword>
<evidence type="ECO:0000256" key="3">
    <source>
        <dbReference type="ARBA" id="ARBA00023157"/>
    </source>
</evidence>
<keyword evidence="5" id="KW-0812">Transmembrane</keyword>
<keyword evidence="5" id="KW-1133">Transmembrane helix</keyword>
<gene>
    <name evidence="8" type="ORF">TCAL_09220</name>
</gene>
<feature type="compositionally biased region" description="Low complexity" evidence="4">
    <location>
        <begin position="282"/>
        <end position="323"/>
    </location>
</feature>
<keyword evidence="1" id="KW-0646">Protease inhibitor</keyword>
<feature type="domain" description="BPTI/Kunitz inhibitor" evidence="7">
    <location>
        <begin position="73"/>
        <end position="124"/>
    </location>
</feature>
<evidence type="ECO:0000256" key="2">
    <source>
        <dbReference type="ARBA" id="ARBA00022900"/>
    </source>
</evidence>
<dbReference type="PANTHER" id="PTHR10083:SF374">
    <property type="entry name" value="BPTI_KUNITZ INHIBITOR DOMAIN-CONTAINING PROTEIN"/>
    <property type="match status" value="1"/>
</dbReference>
<evidence type="ECO:0000256" key="6">
    <source>
        <dbReference type="SAM" id="SignalP"/>
    </source>
</evidence>
<dbReference type="SUPFAM" id="SSF57362">
    <property type="entry name" value="BPTI-like"/>
    <property type="match status" value="1"/>
</dbReference>